<gene>
    <name evidence="3" type="ORF">LPTSP2_37490</name>
</gene>
<evidence type="ECO:0000313" key="3">
    <source>
        <dbReference type="EMBL" id="GBF44446.1"/>
    </source>
</evidence>
<keyword evidence="2" id="KW-0472">Membrane</keyword>
<sequence length="337" mass="40012">MGNNSFNTLLDLYQTAKISETNRNTNLLFQAAMEQNELILQLQKQIENAQAHSNRIAVQQLEVQLRDEMTKHEQRLLKAFIFNIEVILEDLSQLTKLEEYIFLNKEFTPILEHMPDAIERLENIEDKRVANKLYKKLDERLKLSKSAEKDFKKSDFYTLEKIENDIQNFVIPDEPKKEYVPDPQRIPYLGKYGVSTYLLILGSTITFLSFLGLFDSIKETGIRDNLVNIFFCLYLMAQIVILPFYYVIKRKNNHRTRDEIEAENQKIKAKNDEIRMEKQKVYDIEIQAFRDNETELKQLKLQKSELENRIKSEHSNYIHFLKKVLKMFSPNKFENLK</sequence>
<proteinExistence type="predicted"/>
<keyword evidence="2" id="KW-1133">Transmembrane helix</keyword>
<organism evidence="3 4">
    <name type="scientific">Leptospira ellinghausenii</name>
    <dbReference type="NCBI Taxonomy" id="1917822"/>
    <lineage>
        <taxon>Bacteria</taxon>
        <taxon>Pseudomonadati</taxon>
        <taxon>Spirochaetota</taxon>
        <taxon>Spirochaetia</taxon>
        <taxon>Leptospirales</taxon>
        <taxon>Leptospiraceae</taxon>
        <taxon>Leptospira</taxon>
    </lineage>
</organism>
<dbReference type="RefSeq" id="WP_108961417.1">
    <property type="nucleotide sequence ID" value="NZ_BFAZ01000012.1"/>
</dbReference>
<reference evidence="4" key="1">
    <citation type="journal article" date="2019" name="Microbiol. Immunol.">
        <title>Molecular and phenotypic characterization of Leptospira johnsonii sp. nov., Leptospira ellinghausenii sp. nov. and Leptospira ryugenii sp. nov. isolated from soil and water in Japan.</title>
        <authorList>
            <person name="Masuzawa T."/>
            <person name="Saito M."/>
            <person name="Nakao R."/>
            <person name="Nikaido Y."/>
            <person name="Matsumoto M."/>
            <person name="Ogawa M."/>
            <person name="Yokoyama M."/>
            <person name="Hidaka Y."/>
            <person name="Tomita J."/>
            <person name="Sakakibara K."/>
            <person name="Suzuki K."/>
            <person name="Yasuda S."/>
            <person name="Sato H."/>
            <person name="Yamaguchi M."/>
            <person name="Yoshida S.I."/>
            <person name="Koizumi N."/>
            <person name="Kawamura Y."/>
        </authorList>
    </citation>
    <scope>NUCLEOTIDE SEQUENCE [LARGE SCALE GENOMIC DNA]</scope>
    <source>
        <strain evidence="4">E18</strain>
    </source>
</reference>
<evidence type="ECO:0000256" key="1">
    <source>
        <dbReference type="SAM" id="Coils"/>
    </source>
</evidence>
<dbReference type="Proteomes" id="UP000245206">
    <property type="component" value="Unassembled WGS sequence"/>
</dbReference>
<keyword evidence="4" id="KW-1185">Reference proteome</keyword>
<dbReference type="AlphaFoldDB" id="A0A2P2DIG9"/>
<keyword evidence="2" id="KW-0812">Transmembrane</keyword>
<accession>A0A2P2DIG9</accession>
<feature type="transmembrane region" description="Helical" evidence="2">
    <location>
        <begin position="226"/>
        <end position="248"/>
    </location>
</feature>
<feature type="coiled-coil region" evidence="1">
    <location>
        <begin position="253"/>
        <end position="316"/>
    </location>
</feature>
<feature type="transmembrane region" description="Helical" evidence="2">
    <location>
        <begin position="194"/>
        <end position="214"/>
    </location>
</feature>
<evidence type="ECO:0000313" key="4">
    <source>
        <dbReference type="Proteomes" id="UP000245206"/>
    </source>
</evidence>
<evidence type="ECO:0000256" key="2">
    <source>
        <dbReference type="SAM" id="Phobius"/>
    </source>
</evidence>
<protein>
    <submittedName>
        <fullName evidence="3">Uncharacterized protein</fullName>
    </submittedName>
</protein>
<comment type="caution">
    <text evidence="3">The sequence shown here is derived from an EMBL/GenBank/DDBJ whole genome shotgun (WGS) entry which is preliminary data.</text>
</comment>
<dbReference type="EMBL" id="BFAZ01000012">
    <property type="protein sequence ID" value="GBF44446.1"/>
    <property type="molecule type" value="Genomic_DNA"/>
</dbReference>
<name>A0A2P2DIG9_9LEPT</name>
<dbReference type="OrthoDB" id="346559at2"/>
<keyword evidence="1" id="KW-0175">Coiled coil</keyword>